<dbReference type="SUPFAM" id="SSF52540">
    <property type="entry name" value="P-loop containing nucleoside triphosphate hydrolases"/>
    <property type="match status" value="1"/>
</dbReference>
<dbReference type="Proteomes" id="UP000887565">
    <property type="component" value="Unplaced"/>
</dbReference>
<feature type="domain" description="SNF2 N-terminal" evidence="1">
    <location>
        <begin position="6"/>
        <end position="32"/>
    </location>
</feature>
<organism evidence="2 3">
    <name type="scientific">Romanomermis culicivorax</name>
    <name type="common">Nematode worm</name>
    <dbReference type="NCBI Taxonomy" id="13658"/>
    <lineage>
        <taxon>Eukaryota</taxon>
        <taxon>Metazoa</taxon>
        <taxon>Ecdysozoa</taxon>
        <taxon>Nematoda</taxon>
        <taxon>Enoplea</taxon>
        <taxon>Dorylaimia</taxon>
        <taxon>Mermithida</taxon>
        <taxon>Mermithoidea</taxon>
        <taxon>Mermithidae</taxon>
        <taxon>Romanomermis</taxon>
    </lineage>
</organism>
<dbReference type="InterPro" id="IPR027417">
    <property type="entry name" value="P-loop_NTPase"/>
</dbReference>
<dbReference type="Gene3D" id="3.40.50.10810">
    <property type="entry name" value="Tandem AAA-ATPase domain"/>
    <property type="match status" value="2"/>
</dbReference>
<dbReference type="InterPro" id="IPR038718">
    <property type="entry name" value="SNF2-like_sf"/>
</dbReference>
<name>A0A915J6K9_ROMCU</name>
<keyword evidence="2" id="KW-1185">Reference proteome</keyword>
<evidence type="ECO:0000313" key="3">
    <source>
        <dbReference type="WBParaSite" id="nRc.2.0.1.t21775-RA"/>
    </source>
</evidence>
<accession>A0A915J6K9</accession>
<evidence type="ECO:0000259" key="1">
    <source>
        <dbReference type="Pfam" id="PF00176"/>
    </source>
</evidence>
<sequence length="79" mass="9462">MQLKPYQIVGLNWLILMHEKNLNCILADEMGLDNWLNEFRRWCPSLNILTYYGSAEDRKFLRCDIYDGRQDDYDVLLST</sequence>
<dbReference type="GO" id="GO:0005524">
    <property type="term" value="F:ATP binding"/>
    <property type="evidence" value="ECO:0007669"/>
    <property type="project" value="InterPro"/>
</dbReference>
<dbReference type="Pfam" id="PF00176">
    <property type="entry name" value="SNF2-rel_dom"/>
    <property type="match status" value="1"/>
</dbReference>
<dbReference type="WBParaSite" id="nRc.2.0.1.t21775-RA">
    <property type="protein sequence ID" value="nRc.2.0.1.t21775-RA"/>
    <property type="gene ID" value="nRc.2.0.1.g21775"/>
</dbReference>
<proteinExistence type="predicted"/>
<protein>
    <recommendedName>
        <fullName evidence="1">SNF2 N-terminal domain-containing protein</fullName>
    </recommendedName>
</protein>
<reference evidence="3" key="1">
    <citation type="submission" date="2022-11" db="UniProtKB">
        <authorList>
            <consortium name="WormBaseParasite"/>
        </authorList>
    </citation>
    <scope>IDENTIFICATION</scope>
</reference>
<dbReference type="AlphaFoldDB" id="A0A915J6K9"/>
<evidence type="ECO:0000313" key="2">
    <source>
        <dbReference type="Proteomes" id="UP000887565"/>
    </source>
</evidence>
<dbReference type="PANTHER" id="PTHR10799">
    <property type="entry name" value="SNF2/RAD54 HELICASE FAMILY"/>
    <property type="match status" value="1"/>
</dbReference>
<dbReference type="InterPro" id="IPR000330">
    <property type="entry name" value="SNF2_N"/>
</dbReference>